<accession>A0ABQ4NZI2</accession>
<name>A0ABQ4NZI2_9GAMM</name>
<dbReference type="Proteomes" id="UP000887104">
    <property type="component" value="Unassembled WGS sequence"/>
</dbReference>
<proteinExistence type="predicted"/>
<dbReference type="Pfam" id="PF07693">
    <property type="entry name" value="KAP_NTPase"/>
    <property type="match status" value="1"/>
</dbReference>
<dbReference type="RefSeq" id="WP_220778214.1">
    <property type="nucleotide sequence ID" value="NZ_BPEY01000001.1"/>
</dbReference>
<dbReference type="SUPFAM" id="SSF52540">
    <property type="entry name" value="P-loop containing nucleoside triphosphate hydrolases"/>
    <property type="match status" value="1"/>
</dbReference>
<protein>
    <recommendedName>
        <fullName evidence="1">KAP NTPase domain-containing protein</fullName>
    </recommendedName>
</protein>
<organism evidence="2 3">
    <name type="scientific">Shewanella sairae</name>
    <dbReference type="NCBI Taxonomy" id="190310"/>
    <lineage>
        <taxon>Bacteria</taxon>
        <taxon>Pseudomonadati</taxon>
        <taxon>Pseudomonadota</taxon>
        <taxon>Gammaproteobacteria</taxon>
        <taxon>Alteromonadales</taxon>
        <taxon>Shewanellaceae</taxon>
        <taxon>Shewanella</taxon>
    </lineage>
</organism>
<reference evidence="2" key="1">
    <citation type="submission" date="2021-05" db="EMBL/GenBank/DDBJ databases">
        <title>Molecular characterization for Shewanella algae harboring chromosomal blaOXA-55-like strains isolated from clinical and environment sample.</title>
        <authorList>
            <person name="Ohama Y."/>
            <person name="Aoki K."/>
            <person name="Harada S."/>
            <person name="Moriya K."/>
            <person name="Ishii Y."/>
            <person name="Tateda K."/>
        </authorList>
    </citation>
    <scope>NUCLEOTIDE SEQUENCE</scope>
    <source>
        <strain evidence="2">JCM 11563</strain>
    </source>
</reference>
<keyword evidence="3" id="KW-1185">Reference proteome</keyword>
<evidence type="ECO:0000313" key="3">
    <source>
        <dbReference type="Proteomes" id="UP000887104"/>
    </source>
</evidence>
<dbReference type="InterPro" id="IPR027417">
    <property type="entry name" value="P-loop_NTPase"/>
</dbReference>
<sequence length="483" mass="54865">MEIDKYASRYSEWKELYSWDSCKTNRKEYGKFLCSFLTNADDSLVVNMNGSWGTGKTELLRRLYVELAEQKHSVVYIDAWESDFSNDALAVVCCELLTQLDHVSDKRNSKAKKAIVSLKKGINTCLKFTHGVAVATGELTTATASEGASLALNSITEVNGGSVSESNMLLVDKVQQNQVERVQAMKEIKKQISFLAELMHEVFGLKKQIVVLVDELDRCRPSYAVEMLEVIKHFFETKGCVFLVATDTDALQHSISAIYGVNFKSEAYLKRFFDRKVALPDVSILDYLKCQNINFDKYVDGGIEFSSYHYDLTKHIETFSLLFAQHSMSLRDIDQALQKFFASLNYVVLTRNQRIIINAVVLMNGIVEDMINSDEFVNRKSIMTGELPRVFSGLDGVINFHLSLVMKRNTKVIYLGGGGRSTLTEPKLVLSIQCHDKFVNELGFVNNDRFFIGAMISAEQEESVKYWLWEDYRKMIELSGHIQ</sequence>
<evidence type="ECO:0000313" key="2">
    <source>
        <dbReference type="EMBL" id="GIU40061.1"/>
    </source>
</evidence>
<gene>
    <name evidence="2" type="ORF">TUM4438_00320</name>
</gene>
<comment type="caution">
    <text evidence="2">The sequence shown here is derived from an EMBL/GenBank/DDBJ whole genome shotgun (WGS) entry which is preliminary data.</text>
</comment>
<dbReference type="InterPro" id="IPR011646">
    <property type="entry name" value="KAP_P-loop"/>
</dbReference>
<feature type="domain" description="KAP NTPase" evidence="1">
    <location>
        <begin position="38"/>
        <end position="307"/>
    </location>
</feature>
<dbReference type="Gene3D" id="3.40.50.300">
    <property type="entry name" value="P-loop containing nucleotide triphosphate hydrolases"/>
    <property type="match status" value="1"/>
</dbReference>
<evidence type="ECO:0000259" key="1">
    <source>
        <dbReference type="Pfam" id="PF07693"/>
    </source>
</evidence>
<dbReference type="EMBL" id="BPEY01000001">
    <property type="protein sequence ID" value="GIU40061.1"/>
    <property type="molecule type" value="Genomic_DNA"/>
</dbReference>